<dbReference type="PANTHER" id="PTHR43540">
    <property type="entry name" value="PEROXYUREIDOACRYLATE/UREIDOACRYLATE AMIDOHYDROLASE-RELATED"/>
    <property type="match status" value="1"/>
</dbReference>
<organism evidence="4 5">
    <name type="scientific">Sporothrix bragantina</name>
    <dbReference type="NCBI Taxonomy" id="671064"/>
    <lineage>
        <taxon>Eukaryota</taxon>
        <taxon>Fungi</taxon>
        <taxon>Dikarya</taxon>
        <taxon>Ascomycota</taxon>
        <taxon>Pezizomycotina</taxon>
        <taxon>Sordariomycetes</taxon>
        <taxon>Sordariomycetidae</taxon>
        <taxon>Ophiostomatales</taxon>
        <taxon>Ophiostomataceae</taxon>
        <taxon>Sporothrix</taxon>
    </lineage>
</organism>
<evidence type="ECO:0000256" key="2">
    <source>
        <dbReference type="ARBA" id="ARBA00022801"/>
    </source>
</evidence>
<dbReference type="InterPro" id="IPR000868">
    <property type="entry name" value="Isochorismatase-like_dom"/>
</dbReference>
<dbReference type="InterPro" id="IPR036380">
    <property type="entry name" value="Isochorismatase-like_sf"/>
</dbReference>
<name>A0ABP0C597_9PEZI</name>
<dbReference type="InterPro" id="IPR050272">
    <property type="entry name" value="Isochorismatase-like_hydrls"/>
</dbReference>
<dbReference type="Proteomes" id="UP001642406">
    <property type="component" value="Unassembled WGS sequence"/>
</dbReference>
<evidence type="ECO:0000256" key="1">
    <source>
        <dbReference type="ARBA" id="ARBA00006336"/>
    </source>
</evidence>
<proteinExistence type="inferred from homology"/>
<evidence type="ECO:0000313" key="4">
    <source>
        <dbReference type="EMBL" id="CAK7227172.1"/>
    </source>
</evidence>
<evidence type="ECO:0000259" key="3">
    <source>
        <dbReference type="Pfam" id="PF00857"/>
    </source>
</evidence>
<gene>
    <name evidence="4" type="ORF">SBRCBS47491_006479</name>
</gene>
<protein>
    <recommendedName>
        <fullName evidence="3">Isochorismatase-like domain-containing protein</fullName>
    </recommendedName>
</protein>
<dbReference type="Pfam" id="PF00857">
    <property type="entry name" value="Isochorismatase"/>
    <property type="match status" value="1"/>
</dbReference>
<dbReference type="EMBL" id="CAWUHC010000063">
    <property type="protein sequence ID" value="CAK7227172.1"/>
    <property type="molecule type" value="Genomic_DNA"/>
</dbReference>
<keyword evidence="2" id="KW-0378">Hydrolase</keyword>
<dbReference type="Gene3D" id="3.40.50.850">
    <property type="entry name" value="Isochorismatase-like"/>
    <property type="match status" value="1"/>
</dbReference>
<comment type="similarity">
    <text evidence="1">Belongs to the isochorismatase family.</text>
</comment>
<keyword evidence="5" id="KW-1185">Reference proteome</keyword>
<feature type="domain" description="Isochorismatase-like" evidence="3">
    <location>
        <begin position="27"/>
        <end position="206"/>
    </location>
</feature>
<dbReference type="PANTHER" id="PTHR43540:SF1">
    <property type="entry name" value="ISOCHORISMATASE HYDROLASE"/>
    <property type="match status" value="1"/>
</dbReference>
<sequence>MSSYEDLAENYGHCYGKNELPFGKRPVLLVIDAVAGYLHPDCPLYAPVRFEEARKSIVRTIEACRELRIPVVFSSVCYSTKTGNNGGNWYKYKLPKVLNTYDEGNPFREFAEGCEPRSDEIVVIKQYSSSFFGTCLPSILTGLGCDTLVCCGYSTSGCVRATVLDAMQHGFNPYVVREACGDRHAVVNDNSLFDMQQKFSEVRSEAEVMAMLKANAPKKE</sequence>
<dbReference type="SUPFAM" id="SSF52499">
    <property type="entry name" value="Isochorismatase-like hydrolases"/>
    <property type="match status" value="1"/>
</dbReference>
<comment type="caution">
    <text evidence="4">The sequence shown here is derived from an EMBL/GenBank/DDBJ whole genome shotgun (WGS) entry which is preliminary data.</text>
</comment>
<accession>A0ABP0C597</accession>
<evidence type="ECO:0000313" key="5">
    <source>
        <dbReference type="Proteomes" id="UP001642406"/>
    </source>
</evidence>
<reference evidence="4 5" key="1">
    <citation type="submission" date="2024-01" db="EMBL/GenBank/DDBJ databases">
        <authorList>
            <person name="Allen C."/>
            <person name="Tagirdzhanova G."/>
        </authorList>
    </citation>
    <scope>NUCLEOTIDE SEQUENCE [LARGE SCALE GENOMIC DNA]</scope>
</reference>